<dbReference type="GO" id="GO:0009904">
    <property type="term" value="P:chloroplast accumulation movement"/>
    <property type="evidence" value="ECO:0007669"/>
    <property type="project" value="TreeGrafter"/>
</dbReference>
<evidence type="ECO:0000256" key="2">
    <source>
        <dbReference type="ARBA" id="ARBA00023054"/>
    </source>
</evidence>
<dbReference type="GO" id="GO:0009903">
    <property type="term" value="P:chloroplast avoidance movement"/>
    <property type="evidence" value="ECO:0007669"/>
    <property type="project" value="TreeGrafter"/>
</dbReference>
<name>A0AAV2CHW3_9ROSI</name>
<feature type="region of interest" description="Disordered" evidence="4">
    <location>
        <begin position="1"/>
        <end position="21"/>
    </location>
</feature>
<evidence type="ECO:0000256" key="4">
    <source>
        <dbReference type="SAM" id="MobiDB-lite"/>
    </source>
</evidence>
<feature type="compositionally biased region" description="Basic and acidic residues" evidence="4">
    <location>
        <begin position="434"/>
        <end position="444"/>
    </location>
</feature>
<protein>
    <submittedName>
        <fullName evidence="5">Uncharacterized protein</fullName>
    </submittedName>
</protein>
<evidence type="ECO:0000256" key="1">
    <source>
        <dbReference type="ARBA" id="ARBA00005485"/>
    </source>
</evidence>
<evidence type="ECO:0000256" key="3">
    <source>
        <dbReference type="SAM" id="Coils"/>
    </source>
</evidence>
<evidence type="ECO:0000313" key="6">
    <source>
        <dbReference type="Proteomes" id="UP001497516"/>
    </source>
</evidence>
<proteinExistence type="inferred from homology"/>
<comment type="similarity">
    <text evidence="1">Belongs to the WEB family.</text>
</comment>
<feature type="compositionally biased region" description="Low complexity" evidence="4">
    <location>
        <begin position="445"/>
        <end position="454"/>
    </location>
</feature>
<dbReference type="PANTHER" id="PTHR32054">
    <property type="entry name" value="HEAVY CHAIN, PUTATIVE, EXPRESSED-RELATED-RELATED"/>
    <property type="match status" value="1"/>
</dbReference>
<evidence type="ECO:0000313" key="5">
    <source>
        <dbReference type="EMBL" id="CAL1355908.1"/>
    </source>
</evidence>
<reference evidence="5 6" key="1">
    <citation type="submission" date="2024-04" db="EMBL/GenBank/DDBJ databases">
        <authorList>
            <person name="Fracassetti M."/>
        </authorList>
    </citation>
    <scope>NUCLEOTIDE SEQUENCE [LARGE SCALE GENOMIC DNA]</scope>
</reference>
<dbReference type="InterPro" id="IPR008545">
    <property type="entry name" value="Web"/>
</dbReference>
<feature type="coiled-coil region" evidence="3">
    <location>
        <begin position="486"/>
        <end position="544"/>
    </location>
</feature>
<dbReference type="PANTHER" id="PTHR32054:SF42">
    <property type="entry name" value="WEB FAMILY PROTEIN"/>
    <property type="match status" value="1"/>
</dbReference>
<feature type="coiled-coil region" evidence="3">
    <location>
        <begin position="250"/>
        <end position="398"/>
    </location>
</feature>
<accession>A0AAV2CHW3</accession>
<dbReference type="Proteomes" id="UP001497516">
    <property type="component" value="Chromosome 1"/>
</dbReference>
<dbReference type="EMBL" id="OZ034813">
    <property type="protein sequence ID" value="CAL1355908.1"/>
    <property type="molecule type" value="Genomic_DNA"/>
</dbReference>
<gene>
    <name evidence="5" type="ORF">LTRI10_LOCUS3639</name>
</gene>
<feature type="region of interest" description="Disordered" evidence="4">
    <location>
        <begin position="434"/>
        <end position="456"/>
    </location>
</feature>
<dbReference type="AlphaFoldDB" id="A0AAV2CHW3"/>
<organism evidence="5 6">
    <name type="scientific">Linum trigynum</name>
    <dbReference type="NCBI Taxonomy" id="586398"/>
    <lineage>
        <taxon>Eukaryota</taxon>
        <taxon>Viridiplantae</taxon>
        <taxon>Streptophyta</taxon>
        <taxon>Embryophyta</taxon>
        <taxon>Tracheophyta</taxon>
        <taxon>Spermatophyta</taxon>
        <taxon>Magnoliopsida</taxon>
        <taxon>eudicotyledons</taxon>
        <taxon>Gunneridae</taxon>
        <taxon>Pentapetalae</taxon>
        <taxon>rosids</taxon>
        <taxon>fabids</taxon>
        <taxon>Malpighiales</taxon>
        <taxon>Linaceae</taxon>
        <taxon>Linum</taxon>
    </lineage>
</organism>
<dbReference type="Pfam" id="PF05701">
    <property type="entry name" value="WEMBL"/>
    <property type="match status" value="2"/>
</dbReference>
<sequence>MVNIRVAKPEGKKEGGGEIGEIDTRAPFQSVKAAVSLFGEVAVKARPSFRKTNSRLSSSSSENVLDKETQLLLCRREFEKYRHKLESAETAKARTNAELDRAKRTLEDLRTKLNSINQSKVSTLNAAEAIKQRAKTLEVAKSQKDMGQSQRNKDLLEARERYAVTSEELNSAKQQLNKIRQDFDATLEAKWAAFQQAAEAQRSANMNAERAAELSKEIQAMRESGQHLKVAAVEAQERQQKCLAEKSRHVEAYKAAKEEVELHVQQLRKEFDPELVLVLDERLRETTAEIEDLQGRMKKAHASEMDSVKGITTELNQATRTLQEIAEEESNLRVRVNNIRMELENVKMEKAQLMEKEAEREVLEAEEKRAVKQLMSEAEAARREAEELQRTAWEHKEQADYARAMAKQAEEKLLVCTTEIEVARAAALRAHTEMKKMSESKTNEEISSNNNNSNKKMRISMTEYQALQKKLAESPAMAERTVAETMNQLESINTKSEEQARKLEANRKAIEEIKEATDIAMRSAEAAEAAKRAVEAELQKLREQGTSAGA</sequence>
<keyword evidence="6" id="KW-1185">Reference proteome</keyword>
<dbReference type="GO" id="GO:0005829">
    <property type="term" value="C:cytosol"/>
    <property type="evidence" value="ECO:0007669"/>
    <property type="project" value="TreeGrafter"/>
</dbReference>
<feature type="coiled-coil region" evidence="3">
    <location>
        <begin position="78"/>
        <end position="119"/>
    </location>
</feature>
<feature type="compositionally biased region" description="Basic and acidic residues" evidence="4">
    <location>
        <begin position="7"/>
        <end position="16"/>
    </location>
</feature>
<keyword evidence="2 3" id="KW-0175">Coiled coil</keyword>
<feature type="coiled-coil region" evidence="3">
    <location>
        <begin position="155"/>
        <end position="189"/>
    </location>
</feature>